<proteinExistence type="predicted"/>
<organism evidence="1 2">
    <name type="scientific">Chitinimonas arctica</name>
    <dbReference type="NCBI Taxonomy" id="2594795"/>
    <lineage>
        <taxon>Bacteria</taxon>
        <taxon>Pseudomonadati</taxon>
        <taxon>Pseudomonadota</taxon>
        <taxon>Betaproteobacteria</taxon>
        <taxon>Neisseriales</taxon>
        <taxon>Chitinibacteraceae</taxon>
        <taxon>Chitinimonas</taxon>
    </lineage>
</organism>
<gene>
    <name evidence="1" type="ORF">FNU76_10270</name>
</gene>
<reference evidence="2" key="1">
    <citation type="submission" date="2019-07" db="EMBL/GenBank/DDBJ databases">
        <title>Chitinimonas sp. nov., isolated from Ny-Alesund, arctica soil.</title>
        <authorList>
            <person name="Xu Q."/>
            <person name="Peng F."/>
        </authorList>
    </citation>
    <scope>NUCLEOTIDE SEQUENCE [LARGE SCALE GENOMIC DNA]</scope>
    <source>
        <strain evidence="2">R3-44</strain>
    </source>
</reference>
<dbReference type="EMBL" id="CP041730">
    <property type="protein sequence ID" value="QDQ26718.1"/>
    <property type="molecule type" value="Genomic_DNA"/>
</dbReference>
<protein>
    <submittedName>
        <fullName evidence="1">Uncharacterized protein</fullName>
    </submittedName>
</protein>
<dbReference type="Proteomes" id="UP000317550">
    <property type="component" value="Chromosome"/>
</dbReference>
<evidence type="ECO:0000313" key="2">
    <source>
        <dbReference type="Proteomes" id="UP000317550"/>
    </source>
</evidence>
<dbReference type="AlphaFoldDB" id="A0A516SFC0"/>
<keyword evidence="2" id="KW-1185">Reference proteome</keyword>
<dbReference type="KEGG" id="cari:FNU76_10270"/>
<dbReference type="RefSeq" id="WP_144278112.1">
    <property type="nucleotide sequence ID" value="NZ_CP041730.1"/>
</dbReference>
<sequence length="76" mass="8288">MTQLKITGSQSTTLPNHFVDRAHVAAWLRTQLPAELRGDPAKALKRLERDGYLELVSSRGGFLVRLLAASTGRATA</sequence>
<evidence type="ECO:0000313" key="1">
    <source>
        <dbReference type="EMBL" id="QDQ26718.1"/>
    </source>
</evidence>
<name>A0A516SFC0_9NEIS</name>
<accession>A0A516SFC0</accession>